<evidence type="ECO:0000259" key="4">
    <source>
        <dbReference type="PROSITE" id="PS50949"/>
    </source>
</evidence>
<evidence type="ECO:0000256" key="2">
    <source>
        <dbReference type="ARBA" id="ARBA00023125"/>
    </source>
</evidence>
<dbReference type="AlphaFoldDB" id="A0A4R6MBT5"/>
<dbReference type="CDD" id="cd07377">
    <property type="entry name" value="WHTH_GntR"/>
    <property type="match status" value="1"/>
</dbReference>
<protein>
    <submittedName>
        <fullName evidence="5">GntR family transcriptional regulator</fullName>
    </submittedName>
</protein>
<evidence type="ECO:0000313" key="6">
    <source>
        <dbReference type="Proteomes" id="UP000294656"/>
    </source>
</evidence>
<dbReference type="Gene3D" id="1.10.10.10">
    <property type="entry name" value="Winged helix-like DNA-binding domain superfamily/Winged helix DNA-binding domain"/>
    <property type="match status" value="1"/>
</dbReference>
<dbReference type="SMART" id="SM00866">
    <property type="entry name" value="UTRA"/>
    <property type="match status" value="1"/>
</dbReference>
<dbReference type="OrthoDB" id="6626198at2"/>
<dbReference type="GO" id="GO:0045892">
    <property type="term" value="P:negative regulation of DNA-templated transcription"/>
    <property type="evidence" value="ECO:0007669"/>
    <property type="project" value="TreeGrafter"/>
</dbReference>
<dbReference type="InterPro" id="IPR000524">
    <property type="entry name" value="Tscrpt_reg_HTH_GntR"/>
</dbReference>
<sequence length="251" mass="28683">MTAHRVNDLFGNPDSLREKGIPLYIQVKKAIQSAIVAGRLLNGDVLPPERDLAKYMDVSRVTIRKAIDELVKEETLTQRQGAGTFVSERVEQPLNHLRSFTEVMRDRGKETTAKWLDRSLGIPHEDERQALQLEPDQDVVRFYRLRYADGKPMALELATVPSHYLDNPFAIDGSLYEVLEEQGKRPVRAFQRLRAITVDDQRAQLLDIPELAAVLYIERTGVDKEGVPVEFTRSWFPGDSYDFVAEIHDTH</sequence>
<evidence type="ECO:0000256" key="1">
    <source>
        <dbReference type="ARBA" id="ARBA00023015"/>
    </source>
</evidence>
<dbReference type="InterPro" id="IPR050679">
    <property type="entry name" value="Bact_HTH_transcr_reg"/>
</dbReference>
<dbReference type="Pfam" id="PF07702">
    <property type="entry name" value="UTRA"/>
    <property type="match status" value="1"/>
</dbReference>
<proteinExistence type="predicted"/>
<dbReference type="PANTHER" id="PTHR44846">
    <property type="entry name" value="MANNOSYL-D-GLYCERATE TRANSPORT/METABOLISM SYSTEM REPRESSOR MNGR-RELATED"/>
    <property type="match status" value="1"/>
</dbReference>
<dbReference type="SUPFAM" id="SSF46785">
    <property type="entry name" value="Winged helix' DNA-binding domain"/>
    <property type="match status" value="1"/>
</dbReference>
<dbReference type="SUPFAM" id="SSF64288">
    <property type="entry name" value="Chorismate lyase-like"/>
    <property type="match status" value="1"/>
</dbReference>
<dbReference type="GO" id="GO:0003700">
    <property type="term" value="F:DNA-binding transcription factor activity"/>
    <property type="evidence" value="ECO:0007669"/>
    <property type="project" value="InterPro"/>
</dbReference>
<organism evidence="5 6">
    <name type="scientific">Marinomonas balearica</name>
    <dbReference type="NCBI Taxonomy" id="491947"/>
    <lineage>
        <taxon>Bacteria</taxon>
        <taxon>Pseudomonadati</taxon>
        <taxon>Pseudomonadota</taxon>
        <taxon>Gammaproteobacteria</taxon>
        <taxon>Oceanospirillales</taxon>
        <taxon>Oceanospirillaceae</taxon>
        <taxon>Marinomonas</taxon>
    </lineage>
</organism>
<keyword evidence="3" id="KW-0804">Transcription</keyword>
<name>A0A4R6MBT5_9GAMM</name>
<feature type="domain" description="HTH gntR-type" evidence="4">
    <location>
        <begin position="21"/>
        <end position="89"/>
    </location>
</feature>
<comment type="caution">
    <text evidence="5">The sequence shown here is derived from an EMBL/GenBank/DDBJ whole genome shotgun (WGS) entry which is preliminary data.</text>
</comment>
<dbReference type="SMART" id="SM00345">
    <property type="entry name" value="HTH_GNTR"/>
    <property type="match status" value="1"/>
</dbReference>
<dbReference type="InterPro" id="IPR036390">
    <property type="entry name" value="WH_DNA-bd_sf"/>
</dbReference>
<dbReference type="PANTHER" id="PTHR44846:SF1">
    <property type="entry name" value="MANNOSYL-D-GLYCERATE TRANSPORT_METABOLISM SYSTEM REPRESSOR MNGR-RELATED"/>
    <property type="match status" value="1"/>
</dbReference>
<dbReference type="InterPro" id="IPR028978">
    <property type="entry name" value="Chorismate_lyase_/UTRA_dom_sf"/>
</dbReference>
<dbReference type="GO" id="GO:0003677">
    <property type="term" value="F:DNA binding"/>
    <property type="evidence" value="ECO:0007669"/>
    <property type="project" value="UniProtKB-KW"/>
</dbReference>
<dbReference type="InterPro" id="IPR036388">
    <property type="entry name" value="WH-like_DNA-bd_sf"/>
</dbReference>
<evidence type="ECO:0000256" key="3">
    <source>
        <dbReference type="ARBA" id="ARBA00023163"/>
    </source>
</evidence>
<accession>A0A4R6MBT5</accession>
<keyword evidence="1" id="KW-0805">Transcription regulation</keyword>
<dbReference type="Proteomes" id="UP000294656">
    <property type="component" value="Unassembled WGS sequence"/>
</dbReference>
<dbReference type="RefSeq" id="WP_133503152.1">
    <property type="nucleotide sequence ID" value="NZ_SNXC01000010.1"/>
</dbReference>
<dbReference type="EMBL" id="SNXC01000010">
    <property type="protein sequence ID" value="TDO98934.1"/>
    <property type="molecule type" value="Genomic_DNA"/>
</dbReference>
<evidence type="ECO:0000313" key="5">
    <source>
        <dbReference type="EMBL" id="TDO98934.1"/>
    </source>
</evidence>
<dbReference type="InterPro" id="IPR011663">
    <property type="entry name" value="UTRA"/>
</dbReference>
<reference evidence="5 6" key="1">
    <citation type="submission" date="2019-03" db="EMBL/GenBank/DDBJ databases">
        <title>Genomic Encyclopedia of Type Strains, Phase III (KMG-III): the genomes of soil and plant-associated and newly described type strains.</title>
        <authorList>
            <person name="Whitman W."/>
        </authorList>
    </citation>
    <scope>NUCLEOTIDE SEQUENCE [LARGE SCALE GENOMIC DNA]</scope>
    <source>
        <strain evidence="5 6">CECT 7378</strain>
    </source>
</reference>
<dbReference type="PROSITE" id="PS50949">
    <property type="entry name" value="HTH_GNTR"/>
    <property type="match status" value="1"/>
</dbReference>
<keyword evidence="2" id="KW-0238">DNA-binding</keyword>
<dbReference type="PRINTS" id="PR00035">
    <property type="entry name" value="HTHGNTR"/>
</dbReference>
<keyword evidence="6" id="KW-1185">Reference proteome</keyword>
<gene>
    <name evidence="5" type="ORF">DFP79_1358</name>
</gene>
<dbReference type="Gene3D" id="3.40.1410.10">
    <property type="entry name" value="Chorismate lyase-like"/>
    <property type="match status" value="1"/>
</dbReference>
<dbReference type="Pfam" id="PF00392">
    <property type="entry name" value="GntR"/>
    <property type="match status" value="1"/>
</dbReference>